<dbReference type="InterPro" id="IPR001647">
    <property type="entry name" value="HTH_TetR"/>
</dbReference>
<dbReference type="SUPFAM" id="SSF46689">
    <property type="entry name" value="Homeodomain-like"/>
    <property type="match status" value="1"/>
</dbReference>
<gene>
    <name evidence="6" type="ORF">ACFOY2_12715</name>
</gene>
<comment type="caution">
    <text evidence="6">The sequence shown here is derived from an EMBL/GenBank/DDBJ whole genome shotgun (WGS) entry which is preliminary data.</text>
</comment>
<dbReference type="PANTHER" id="PTHR30055">
    <property type="entry name" value="HTH-TYPE TRANSCRIPTIONAL REGULATOR RUTR"/>
    <property type="match status" value="1"/>
</dbReference>
<dbReference type="Gene3D" id="1.10.10.60">
    <property type="entry name" value="Homeodomain-like"/>
    <property type="match status" value="1"/>
</dbReference>
<keyword evidence="7" id="KW-1185">Reference proteome</keyword>
<evidence type="ECO:0000256" key="2">
    <source>
        <dbReference type="ARBA" id="ARBA00023125"/>
    </source>
</evidence>
<dbReference type="PANTHER" id="PTHR30055:SF234">
    <property type="entry name" value="HTH-TYPE TRANSCRIPTIONAL REGULATOR BETI"/>
    <property type="match status" value="1"/>
</dbReference>
<dbReference type="Proteomes" id="UP001595851">
    <property type="component" value="Unassembled WGS sequence"/>
</dbReference>
<proteinExistence type="predicted"/>
<keyword evidence="2 4" id="KW-0238">DNA-binding</keyword>
<dbReference type="EMBL" id="JBHSBI010000005">
    <property type="protein sequence ID" value="MFC4008089.1"/>
    <property type="molecule type" value="Genomic_DNA"/>
</dbReference>
<dbReference type="Pfam" id="PF00440">
    <property type="entry name" value="TetR_N"/>
    <property type="match status" value="1"/>
</dbReference>
<dbReference type="InterPro" id="IPR050109">
    <property type="entry name" value="HTH-type_TetR-like_transc_reg"/>
</dbReference>
<organism evidence="6 7">
    <name type="scientific">Nonomuraea purpurea</name>
    <dbReference type="NCBI Taxonomy" id="1849276"/>
    <lineage>
        <taxon>Bacteria</taxon>
        <taxon>Bacillati</taxon>
        <taxon>Actinomycetota</taxon>
        <taxon>Actinomycetes</taxon>
        <taxon>Streptosporangiales</taxon>
        <taxon>Streptosporangiaceae</taxon>
        <taxon>Nonomuraea</taxon>
    </lineage>
</organism>
<keyword evidence="1" id="KW-0805">Transcription regulation</keyword>
<feature type="DNA-binding region" description="H-T-H motif" evidence="4">
    <location>
        <begin position="38"/>
        <end position="57"/>
    </location>
</feature>
<evidence type="ECO:0000256" key="3">
    <source>
        <dbReference type="ARBA" id="ARBA00023163"/>
    </source>
</evidence>
<dbReference type="PRINTS" id="PR00455">
    <property type="entry name" value="HTHTETR"/>
</dbReference>
<dbReference type="RefSeq" id="WP_379528173.1">
    <property type="nucleotide sequence ID" value="NZ_JBHSBI010000005.1"/>
</dbReference>
<accession>A0ABV8G4M8</accession>
<evidence type="ECO:0000313" key="7">
    <source>
        <dbReference type="Proteomes" id="UP001595851"/>
    </source>
</evidence>
<name>A0ABV8G4M8_9ACTN</name>
<reference evidence="7" key="1">
    <citation type="journal article" date="2019" name="Int. J. Syst. Evol. Microbiol.">
        <title>The Global Catalogue of Microorganisms (GCM) 10K type strain sequencing project: providing services to taxonomists for standard genome sequencing and annotation.</title>
        <authorList>
            <consortium name="The Broad Institute Genomics Platform"/>
            <consortium name="The Broad Institute Genome Sequencing Center for Infectious Disease"/>
            <person name="Wu L."/>
            <person name="Ma J."/>
        </authorList>
    </citation>
    <scope>NUCLEOTIDE SEQUENCE [LARGE SCALE GENOMIC DNA]</scope>
    <source>
        <strain evidence="7">TBRC 1276</strain>
    </source>
</reference>
<evidence type="ECO:0000313" key="6">
    <source>
        <dbReference type="EMBL" id="MFC4008089.1"/>
    </source>
</evidence>
<protein>
    <submittedName>
        <fullName evidence="6">TetR/AcrR family transcriptional regulator</fullName>
    </submittedName>
</protein>
<evidence type="ECO:0000256" key="4">
    <source>
        <dbReference type="PROSITE-ProRule" id="PRU00335"/>
    </source>
</evidence>
<dbReference type="Gene3D" id="1.10.357.10">
    <property type="entry name" value="Tetracycline Repressor, domain 2"/>
    <property type="match status" value="1"/>
</dbReference>
<dbReference type="PROSITE" id="PS50977">
    <property type="entry name" value="HTH_TETR_2"/>
    <property type="match status" value="1"/>
</dbReference>
<dbReference type="InterPro" id="IPR009057">
    <property type="entry name" value="Homeodomain-like_sf"/>
</dbReference>
<evidence type="ECO:0000259" key="5">
    <source>
        <dbReference type="PROSITE" id="PS50977"/>
    </source>
</evidence>
<sequence length="210" mass="23033">MSDVKRVSKRTQKAQETRARILRAAGELFVRDGYGATNLQDVAAQAGVAVQTIYFVFGNKRTLLKELVDVTIAGDDEPVATMDRPWFVAAMATESARDHLRAHVSGTTAVLGRVARIVKVLDTAVATDPEVAALWPSGVDPRYTVQRSAAESLMGKPGARPGVSVEFAADVLFGLLSPETYLLFVEERGWSPHQWEEWVHRTLTADLIEN</sequence>
<keyword evidence="3" id="KW-0804">Transcription</keyword>
<feature type="domain" description="HTH tetR-type" evidence="5">
    <location>
        <begin position="15"/>
        <end position="75"/>
    </location>
</feature>
<evidence type="ECO:0000256" key="1">
    <source>
        <dbReference type="ARBA" id="ARBA00023015"/>
    </source>
</evidence>